<keyword evidence="3" id="KW-1185">Reference proteome</keyword>
<accession>A0AAD7ZBQ5</accession>
<comment type="caution">
    <text evidence="2">The sequence shown here is derived from an EMBL/GenBank/DDBJ whole genome shotgun (WGS) entry which is preliminary data.</text>
</comment>
<reference evidence="2" key="2">
    <citation type="submission" date="2023-05" db="EMBL/GenBank/DDBJ databases">
        <authorList>
            <person name="Fouks B."/>
        </authorList>
    </citation>
    <scope>NUCLEOTIDE SEQUENCE</scope>
    <source>
        <strain evidence="2">Stay&amp;Tobe</strain>
        <tissue evidence="2">Testes</tissue>
    </source>
</reference>
<gene>
    <name evidence="2" type="ORF">L9F63_005851</name>
</gene>
<reference evidence="2" key="1">
    <citation type="journal article" date="2023" name="IScience">
        <title>Live-bearing cockroach genome reveals convergent evolutionary mechanisms linked to viviparity in insects and beyond.</title>
        <authorList>
            <person name="Fouks B."/>
            <person name="Harrison M.C."/>
            <person name="Mikhailova A.A."/>
            <person name="Marchal E."/>
            <person name="English S."/>
            <person name="Carruthers M."/>
            <person name="Jennings E.C."/>
            <person name="Chiamaka E.L."/>
            <person name="Frigard R.A."/>
            <person name="Pippel M."/>
            <person name="Attardo G.M."/>
            <person name="Benoit J.B."/>
            <person name="Bornberg-Bauer E."/>
            <person name="Tobe S.S."/>
        </authorList>
    </citation>
    <scope>NUCLEOTIDE SEQUENCE</scope>
    <source>
        <strain evidence="2">Stay&amp;Tobe</strain>
    </source>
</reference>
<organism evidence="2 3">
    <name type="scientific">Diploptera punctata</name>
    <name type="common">Pacific beetle cockroach</name>
    <dbReference type="NCBI Taxonomy" id="6984"/>
    <lineage>
        <taxon>Eukaryota</taxon>
        <taxon>Metazoa</taxon>
        <taxon>Ecdysozoa</taxon>
        <taxon>Arthropoda</taxon>
        <taxon>Hexapoda</taxon>
        <taxon>Insecta</taxon>
        <taxon>Pterygota</taxon>
        <taxon>Neoptera</taxon>
        <taxon>Polyneoptera</taxon>
        <taxon>Dictyoptera</taxon>
        <taxon>Blattodea</taxon>
        <taxon>Blaberoidea</taxon>
        <taxon>Blaberidae</taxon>
        <taxon>Diplopterinae</taxon>
        <taxon>Diploptera</taxon>
    </lineage>
</organism>
<evidence type="ECO:0000256" key="1">
    <source>
        <dbReference type="SAM" id="Phobius"/>
    </source>
</evidence>
<evidence type="ECO:0000313" key="3">
    <source>
        <dbReference type="Proteomes" id="UP001233999"/>
    </source>
</evidence>
<dbReference type="AlphaFoldDB" id="A0AAD7ZBQ5"/>
<feature type="non-terminal residue" evidence="2">
    <location>
        <position position="475"/>
    </location>
</feature>
<feature type="transmembrane region" description="Helical" evidence="1">
    <location>
        <begin position="41"/>
        <end position="66"/>
    </location>
</feature>
<keyword evidence="1" id="KW-0472">Membrane</keyword>
<dbReference type="Gene3D" id="1.20.1070.10">
    <property type="entry name" value="Rhodopsin 7-helix transmembrane proteins"/>
    <property type="match status" value="1"/>
</dbReference>
<keyword evidence="1" id="KW-1133">Transmembrane helix</keyword>
<name>A0AAD7ZBQ5_DIPPU</name>
<feature type="transmembrane region" description="Helical" evidence="1">
    <location>
        <begin position="6"/>
        <end position="29"/>
    </location>
</feature>
<proteinExistence type="predicted"/>
<keyword evidence="1" id="KW-0812">Transmembrane</keyword>
<feature type="transmembrane region" description="Helical" evidence="1">
    <location>
        <begin position="78"/>
        <end position="99"/>
    </location>
</feature>
<dbReference type="EMBL" id="JASPKZ010009353">
    <property type="protein sequence ID" value="KAJ9577584.1"/>
    <property type="molecule type" value="Genomic_DNA"/>
</dbReference>
<sequence length="475" mass="52198">MKAEVIGWVATAVATPIVVVTLCWTLVIFHYHRHYWRSTDLLLAAVLSQGVVKQIATFAYTILTLLQTLNSNEAWCSGIVWLLTSIHVLQAATLATLIFSRLLAVRSPVKYRQAVKRTHIVYHLVSLSVLSSCIGIAAVLAEGKHEYSFPEANNTTDGNDDKLHHCTFLPHEMDRRYAIMSFTLHSLLDISSIIALIVTLFSWCCLYRRQKSNISVSQPSTMMIGSRSNQKRQLLTSSSDLSAMSDISLSSTARNGVNIVQNGGNERIANTQNKSCTTESNFVNGLLASNLRYIDNGDGKLQPTMTFVPPPPKTTSLDALPTLSCNNGFGNAVKSASDANCFRPNSNNAFHAVFPNSSSHFTSTSTDTFKSCAIISNYNHTAPKSLTTNCSNYDETYDRNYGGRGRNGNNEDGCRWTSESSYISTSTSSTNSRAPCLARQAVREDEIVMGQEDLRLPSVVSVLVLCYAINHLPVL</sequence>
<evidence type="ECO:0000313" key="2">
    <source>
        <dbReference type="EMBL" id="KAJ9577584.1"/>
    </source>
</evidence>
<feature type="transmembrane region" description="Helical" evidence="1">
    <location>
        <begin position="177"/>
        <end position="206"/>
    </location>
</feature>
<protein>
    <submittedName>
        <fullName evidence="2">Uncharacterized protein</fullName>
    </submittedName>
</protein>
<dbReference type="Proteomes" id="UP001233999">
    <property type="component" value="Unassembled WGS sequence"/>
</dbReference>
<feature type="transmembrane region" description="Helical" evidence="1">
    <location>
        <begin position="120"/>
        <end position="141"/>
    </location>
</feature>